<dbReference type="InterPro" id="IPR015943">
    <property type="entry name" value="WD40/YVTN_repeat-like_dom_sf"/>
</dbReference>
<comment type="similarity">
    <text evidence="6">Belongs to the WD repeat WDR6 family.</text>
</comment>
<name>A0A7R9EP18_9NEOP</name>
<evidence type="ECO:0000256" key="5">
    <source>
        <dbReference type="ARBA" id="ARBA00022737"/>
    </source>
</evidence>
<dbReference type="PANTHER" id="PTHR14344:SF3">
    <property type="entry name" value="WD REPEAT-CONTAINING PROTEIN 6"/>
    <property type="match status" value="1"/>
</dbReference>
<keyword evidence="3 8" id="KW-0853">WD repeat</keyword>
<evidence type="ECO:0000313" key="9">
    <source>
        <dbReference type="EMBL" id="CAD7438794.1"/>
    </source>
</evidence>
<dbReference type="InterPro" id="IPR001680">
    <property type="entry name" value="WD40_rpt"/>
</dbReference>
<dbReference type="GO" id="GO:0030488">
    <property type="term" value="P:tRNA methylation"/>
    <property type="evidence" value="ECO:0007669"/>
    <property type="project" value="TreeGrafter"/>
</dbReference>
<keyword evidence="4" id="KW-0819">tRNA processing</keyword>
<comment type="subcellular location">
    <subcellularLocation>
        <location evidence="1">Cytoplasm</location>
    </subcellularLocation>
</comment>
<evidence type="ECO:0000256" key="2">
    <source>
        <dbReference type="ARBA" id="ARBA00022490"/>
    </source>
</evidence>
<dbReference type="AlphaFoldDB" id="A0A7R9EP18"/>
<keyword evidence="5" id="KW-0677">Repeat</keyword>
<proteinExistence type="inferred from homology"/>
<evidence type="ECO:0000256" key="8">
    <source>
        <dbReference type="PROSITE-ProRule" id="PRU00221"/>
    </source>
</evidence>
<evidence type="ECO:0000256" key="6">
    <source>
        <dbReference type="ARBA" id="ARBA00038255"/>
    </source>
</evidence>
<dbReference type="PANTHER" id="PTHR14344">
    <property type="entry name" value="WD REPEAT PROTEIN"/>
    <property type="match status" value="1"/>
</dbReference>
<dbReference type="PROSITE" id="PS50082">
    <property type="entry name" value="WD_REPEATS_2"/>
    <property type="match status" value="1"/>
</dbReference>
<dbReference type="SUPFAM" id="SSF50978">
    <property type="entry name" value="WD40 repeat-like"/>
    <property type="match status" value="4"/>
</dbReference>
<dbReference type="SMART" id="SM00320">
    <property type="entry name" value="WD40"/>
    <property type="match status" value="10"/>
</dbReference>
<dbReference type="GO" id="GO:0005737">
    <property type="term" value="C:cytoplasm"/>
    <property type="evidence" value="ECO:0007669"/>
    <property type="project" value="UniProtKB-SubCell"/>
</dbReference>
<evidence type="ECO:0000256" key="1">
    <source>
        <dbReference type="ARBA" id="ARBA00004496"/>
    </source>
</evidence>
<dbReference type="PROSITE" id="PS50294">
    <property type="entry name" value="WD_REPEATS_REGION"/>
    <property type="match status" value="1"/>
</dbReference>
<dbReference type="InterPro" id="IPR051973">
    <property type="entry name" value="tRNA_Anticodon_Mtase-Reg"/>
</dbReference>
<accession>A0A7R9EP18</accession>
<evidence type="ECO:0000256" key="7">
    <source>
        <dbReference type="ARBA" id="ARBA00040154"/>
    </source>
</evidence>
<gene>
    <name evidence="9" type="ORF">TBIB3V08_LOCUS1380</name>
</gene>
<organism evidence="9">
    <name type="scientific">Timema bartmani</name>
    <dbReference type="NCBI Taxonomy" id="61472"/>
    <lineage>
        <taxon>Eukaryota</taxon>
        <taxon>Metazoa</taxon>
        <taxon>Ecdysozoa</taxon>
        <taxon>Arthropoda</taxon>
        <taxon>Hexapoda</taxon>
        <taxon>Insecta</taxon>
        <taxon>Pterygota</taxon>
        <taxon>Neoptera</taxon>
        <taxon>Polyneoptera</taxon>
        <taxon>Phasmatodea</taxon>
        <taxon>Timematodea</taxon>
        <taxon>Timematoidea</taxon>
        <taxon>Timematidae</taxon>
        <taxon>Timema</taxon>
    </lineage>
</organism>
<dbReference type="InterPro" id="IPR036322">
    <property type="entry name" value="WD40_repeat_dom_sf"/>
</dbReference>
<protein>
    <recommendedName>
        <fullName evidence="7">tRNA (34-2'-O)-methyltransferase regulator WDR6</fullName>
    </recommendedName>
</protein>
<dbReference type="Gene3D" id="2.130.10.10">
    <property type="entry name" value="YVTN repeat-like/Quinoprotein amine dehydrogenase"/>
    <property type="match status" value="4"/>
</dbReference>
<dbReference type="Pfam" id="PF00400">
    <property type="entry name" value="WD40"/>
    <property type="match status" value="3"/>
</dbReference>
<keyword evidence="2" id="KW-0963">Cytoplasm</keyword>
<evidence type="ECO:0000256" key="3">
    <source>
        <dbReference type="ARBA" id="ARBA00022574"/>
    </source>
</evidence>
<sequence>MREGPSGIWTARNGGHIQIFDVVSSKLLLEEEIFQGQRVHGIVPGPDQRIAVFGGRMVSCFKLVSATENCKSASLQLCERLSWWMSDWVLALEWLEGCVGGVEMALVTSSNTVYLWESGLEQKRVPCRERCTFARYSACLSGKRWSDLVVLAGTVFREIVVWVIGEGEDVGDRPVLHRLTGHEAKCLGSNLSFKQGVIFSVTYDPDSGRICSTSDDRSVRVWCGAPNTQQESKDWQGAHITLQYTMFGHLARVWRSVFLPENSIASVGEDSQVCLWGPDRTLSNRWKAHQNGGIWAIDYSPLLNLLATGGRDGGICVWPLCPGSSAPVTSITPSSHPCRVGLSACGDIVVMTIAGELGVCPTWLQPVSHLPDTCLSLVMSPCRSKVALSFLSGRVIIHAVSEVLVRELNAVLVAGRIFSLHWLSSTSLLTCAAGGKLEMWNVTDGAGVRLQQLELPLCRQRWLTAALQQAAMLVVGDRMGGVHVYHLDLDAPDILQKPSQSFPRLHSHLGVSGLASHAGYIWSTGRDGTLRRYQLNHTGPNFLSYLGADKLPMEWGARVLVGPHGVLVLGFLEHLCVLWDPIQSRLVLQVECGGGHRSWDYHVDLSFQLTLVFIKDKQVHSSHHDLEQLVRLPLEAGLHSKALNCARLVPGRCSLLVSGSEDSTVRVTAVDGDLDSAVMHGHISSVRAVAVCPLDAQRTLVVSGGGRAELRVWLLTTKTSEFGLQASSRLAQVQITMSFGLVQVRITSFKLAQVWFTSSGLAQGIRKELLNVPDGSLKNYQELASHRLKTESPANKGGPHIDVDPETRYMDLCCVPRQGSRSFLLIAACSDAWLRLFVVDPTTRGIRYLQGSRFHGCCVLTVSVTSCEGRHLVATAASDGQVAIWDMTTLVSSDLYAGETDTNNQGSPELELILNMRSHKAGVNCLEWLSQSSGQPVLASGGDDNCLVLTALRRQPPHVTEQWQDSRAHVGQITGVKALEHRQLLLSCGVDQRVCVWGLTPGKVGATLQSQYCSSVPDLHGLEVWMNGSLIRACVYGQGMEVVEIEICDDADDTKEFITEL</sequence>
<reference evidence="9" key="1">
    <citation type="submission" date="2020-11" db="EMBL/GenBank/DDBJ databases">
        <authorList>
            <person name="Tran Van P."/>
        </authorList>
    </citation>
    <scope>NUCLEOTIDE SEQUENCE</scope>
</reference>
<evidence type="ECO:0000256" key="4">
    <source>
        <dbReference type="ARBA" id="ARBA00022694"/>
    </source>
</evidence>
<dbReference type="EMBL" id="OD564530">
    <property type="protein sequence ID" value="CAD7438794.1"/>
    <property type="molecule type" value="Genomic_DNA"/>
</dbReference>
<feature type="repeat" description="WD" evidence="8">
    <location>
        <begin position="191"/>
        <end position="222"/>
    </location>
</feature>